<feature type="compositionally biased region" description="Low complexity" evidence="1">
    <location>
        <begin position="75"/>
        <end position="84"/>
    </location>
</feature>
<evidence type="ECO:0000313" key="3">
    <source>
        <dbReference type="EMBL" id="MFC7141677.1"/>
    </source>
</evidence>
<feature type="region of interest" description="Disordered" evidence="1">
    <location>
        <begin position="68"/>
        <end position="89"/>
    </location>
</feature>
<dbReference type="RefSeq" id="WP_274322755.1">
    <property type="nucleotide sequence ID" value="NZ_CP118158.1"/>
</dbReference>
<dbReference type="Proteomes" id="UP001596432">
    <property type="component" value="Unassembled WGS sequence"/>
</dbReference>
<sequence length="326" mass="35721">MTGAVRPDDRAISTVVDVTFALLLVSASIAVLAIHITDDDAERDTLESEQTAQTLSATTLRVEYSLQPVVDDPDYSGPSSPSSSELMRASHGPVTDLLAAAAITRVRVADDRVSQAGEDYLRKMQGNVRDILTSADAKAHVVAVWRPYEGSAIQGRAEAGPAPPQGTDLRTVTLTVDSRIPSVSDGEIESRWATGDYGGVARLLADAIVRGYFPRHQTQLVLERGGFQGAVATYRYERWKDRLDDWRGERSRPMGTWDDRGVDYDPNVAHLVDSSRPQVRKANDQLRAELAADIKRELKDKYPSTSGEELAEEITVGEVTITVQTW</sequence>
<gene>
    <name evidence="3" type="ORF">ACFQMA_17795</name>
</gene>
<keyword evidence="2" id="KW-1133">Transmembrane helix</keyword>
<name>A0ABD5Y823_9EURY</name>
<proteinExistence type="predicted"/>
<dbReference type="InterPro" id="IPR055708">
    <property type="entry name" value="DUF7284"/>
</dbReference>
<protein>
    <submittedName>
        <fullName evidence="3">Uncharacterized protein</fullName>
    </submittedName>
</protein>
<dbReference type="Pfam" id="PF23955">
    <property type="entry name" value="DUF7284"/>
    <property type="match status" value="1"/>
</dbReference>
<accession>A0ABD5Y823</accession>
<evidence type="ECO:0000256" key="1">
    <source>
        <dbReference type="SAM" id="MobiDB-lite"/>
    </source>
</evidence>
<organism evidence="3 4">
    <name type="scientific">Halosimplex aquaticum</name>
    <dbReference type="NCBI Taxonomy" id="3026162"/>
    <lineage>
        <taxon>Archaea</taxon>
        <taxon>Methanobacteriati</taxon>
        <taxon>Methanobacteriota</taxon>
        <taxon>Stenosarchaea group</taxon>
        <taxon>Halobacteria</taxon>
        <taxon>Halobacteriales</taxon>
        <taxon>Haloarculaceae</taxon>
        <taxon>Halosimplex</taxon>
    </lineage>
</organism>
<keyword evidence="2" id="KW-0812">Transmembrane</keyword>
<keyword evidence="2" id="KW-0472">Membrane</keyword>
<dbReference type="GeneID" id="78821997"/>
<reference evidence="3 4" key="1">
    <citation type="journal article" date="2019" name="Int. J. Syst. Evol. Microbiol.">
        <title>The Global Catalogue of Microorganisms (GCM) 10K type strain sequencing project: providing services to taxonomists for standard genome sequencing and annotation.</title>
        <authorList>
            <consortium name="The Broad Institute Genomics Platform"/>
            <consortium name="The Broad Institute Genome Sequencing Center for Infectious Disease"/>
            <person name="Wu L."/>
            <person name="Ma J."/>
        </authorList>
    </citation>
    <scope>NUCLEOTIDE SEQUENCE [LARGE SCALE GENOMIC DNA]</scope>
    <source>
        <strain evidence="3 4">XZYJT29</strain>
    </source>
</reference>
<dbReference type="AlphaFoldDB" id="A0ABD5Y823"/>
<dbReference type="EMBL" id="JBHTAS010000001">
    <property type="protein sequence ID" value="MFC7141677.1"/>
    <property type="molecule type" value="Genomic_DNA"/>
</dbReference>
<comment type="caution">
    <text evidence="3">The sequence shown here is derived from an EMBL/GenBank/DDBJ whole genome shotgun (WGS) entry which is preliminary data.</text>
</comment>
<evidence type="ECO:0000313" key="4">
    <source>
        <dbReference type="Proteomes" id="UP001596432"/>
    </source>
</evidence>
<keyword evidence="4" id="KW-1185">Reference proteome</keyword>
<feature type="transmembrane region" description="Helical" evidence="2">
    <location>
        <begin position="12"/>
        <end position="36"/>
    </location>
</feature>
<evidence type="ECO:0000256" key="2">
    <source>
        <dbReference type="SAM" id="Phobius"/>
    </source>
</evidence>